<feature type="compositionally biased region" description="Low complexity" evidence="3">
    <location>
        <begin position="1"/>
        <end position="15"/>
    </location>
</feature>
<accession>A0A1J9RNE1</accession>
<sequence>MTQHPSLTTATSPPACSTPPGHPKPQHQPARPKSHEATQTIHIRTTASPTHAGPIAHLGAQVFTATFGHSVTPAELSAYLDSAYTIPHIAADLAHPDKTTIIATSTGKNGEQHQHLLGFALLTRNSNRAEPSVAHLDPGECIELQRLYVAGGAQGRGVGSLLVGEAERMARAEGRKHVWLGVWEENWGAQRAYARWGFERVGEHGFSVGGVVQVDWVMVKGLA</sequence>
<dbReference type="PANTHER" id="PTHR43877">
    <property type="entry name" value="AMINOALKYLPHOSPHONATE N-ACETYLTRANSFERASE-RELATED-RELATED"/>
    <property type="match status" value="1"/>
</dbReference>
<dbReference type="AlphaFoldDB" id="A0A1J9RNE1"/>
<dbReference type="Pfam" id="PF00583">
    <property type="entry name" value="Acetyltransf_1"/>
    <property type="match status" value="1"/>
</dbReference>
<dbReference type="GO" id="GO:0016747">
    <property type="term" value="F:acyltransferase activity, transferring groups other than amino-acyl groups"/>
    <property type="evidence" value="ECO:0007669"/>
    <property type="project" value="InterPro"/>
</dbReference>
<dbReference type="SUPFAM" id="SSF55729">
    <property type="entry name" value="Acyl-CoA N-acyltransferases (Nat)"/>
    <property type="match status" value="1"/>
</dbReference>
<protein>
    <submittedName>
        <fullName evidence="5">Acyl-n-acyltransferase protein</fullName>
    </submittedName>
</protein>
<dbReference type="PROSITE" id="PS51186">
    <property type="entry name" value="GNAT"/>
    <property type="match status" value="1"/>
</dbReference>
<feature type="domain" description="N-acetyltransferase" evidence="4">
    <location>
        <begin position="62"/>
        <end position="223"/>
    </location>
</feature>
<dbReference type="EMBL" id="MNUE01000025">
    <property type="protein sequence ID" value="OJD34059.1"/>
    <property type="molecule type" value="Genomic_DNA"/>
</dbReference>
<dbReference type="CDD" id="cd04301">
    <property type="entry name" value="NAT_SF"/>
    <property type="match status" value="1"/>
</dbReference>
<evidence type="ECO:0000313" key="5">
    <source>
        <dbReference type="EMBL" id="OJD34059.1"/>
    </source>
</evidence>
<dbReference type="InterPro" id="IPR016181">
    <property type="entry name" value="Acyl_CoA_acyltransferase"/>
</dbReference>
<reference evidence="5 6" key="1">
    <citation type="submission" date="2016-10" db="EMBL/GenBank/DDBJ databases">
        <title>Proteomics and genomics reveal pathogen-plant mechanisms compatible with a hemibiotrophic lifestyle of Diplodia corticola.</title>
        <authorList>
            <person name="Fernandes I."/>
            <person name="De Jonge R."/>
            <person name="Van De Peer Y."/>
            <person name="Devreese B."/>
            <person name="Alves A."/>
            <person name="Esteves A.C."/>
        </authorList>
    </citation>
    <scope>NUCLEOTIDE SEQUENCE [LARGE SCALE GENOMIC DNA]</scope>
    <source>
        <strain evidence="5 6">CBS 112549</strain>
    </source>
</reference>
<comment type="caution">
    <text evidence="5">The sequence shown here is derived from an EMBL/GenBank/DDBJ whole genome shotgun (WGS) entry which is preliminary data.</text>
</comment>
<gene>
    <name evidence="5" type="ORF">BKCO1_2500012</name>
</gene>
<dbReference type="STRING" id="236234.A0A1J9RNE1"/>
<dbReference type="OrthoDB" id="9975416at2759"/>
<keyword evidence="2 5" id="KW-0012">Acyltransferase</keyword>
<keyword evidence="6" id="KW-1185">Reference proteome</keyword>
<dbReference type="Proteomes" id="UP000183809">
    <property type="component" value="Unassembled WGS sequence"/>
</dbReference>
<feature type="region of interest" description="Disordered" evidence="3">
    <location>
        <begin position="1"/>
        <end position="38"/>
    </location>
</feature>
<dbReference type="RefSeq" id="XP_020130319.1">
    <property type="nucleotide sequence ID" value="XM_020273225.1"/>
</dbReference>
<evidence type="ECO:0000256" key="3">
    <source>
        <dbReference type="SAM" id="MobiDB-lite"/>
    </source>
</evidence>
<dbReference type="GeneID" id="31013485"/>
<evidence type="ECO:0000313" key="6">
    <source>
        <dbReference type="Proteomes" id="UP000183809"/>
    </source>
</evidence>
<evidence type="ECO:0000256" key="1">
    <source>
        <dbReference type="ARBA" id="ARBA00022679"/>
    </source>
</evidence>
<proteinExistence type="predicted"/>
<keyword evidence="1 5" id="KW-0808">Transferase</keyword>
<dbReference type="InterPro" id="IPR000182">
    <property type="entry name" value="GNAT_dom"/>
</dbReference>
<organism evidence="5 6">
    <name type="scientific">Diplodia corticola</name>
    <dbReference type="NCBI Taxonomy" id="236234"/>
    <lineage>
        <taxon>Eukaryota</taxon>
        <taxon>Fungi</taxon>
        <taxon>Dikarya</taxon>
        <taxon>Ascomycota</taxon>
        <taxon>Pezizomycotina</taxon>
        <taxon>Dothideomycetes</taxon>
        <taxon>Dothideomycetes incertae sedis</taxon>
        <taxon>Botryosphaeriales</taxon>
        <taxon>Botryosphaeriaceae</taxon>
        <taxon>Diplodia</taxon>
    </lineage>
</organism>
<name>A0A1J9RNE1_9PEZI</name>
<dbReference type="Gene3D" id="3.40.630.30">
    <property type="match status" value="1"/>
</dbReference>
<evidence type="ECO:0000256" key="2">
    <source>
        <dbReference type="ARBA" id="ARBA00023315"/>
    </source>
</evidence>
<dbReference type="InterPro" id="IPR050832">
    <property type="entry name" value="Bact_Acetyltransf"/>
</dbReference>
<evidence type="ECO:0000259" key="4">
    <source>
        <dbReference type="PROSITE" id="PS51186"/>
    </source>
</evidence>